<keyword evidence="4" id="KW-0496">Mitochondrion</keyword>
<reference evidence="10" key="3">
    <citation type="journal article" date="2010" name="Genome Res.">
        <title>Population genomic sequencing of Coccidioides fungi reveals recent hybridization and transposon control.</title>
        <authorList>
            <person name="Neafsey D.E."/>
            <person name="Barker B.M."/>
            <person name="Sharpton T.J."/>
            <person name="Stajich J.E."/>
            <person name="Park D.J."/>
            <person name="Whiston E."/>
            <person name="Hung C.-Y."/>
            <person name="McMahan C."/>
            <person name="White J."/>
            <person name="Sykes S."/>
            <person name="Heiman D."/>
            <person name="Young S."/>
            <person name="Zeng Q."/>
            <person name="Abouelleil A."/>
            <person name="Aftuck L."/>
            <person name="Bessette D."/>
            <person name="Brown A."/>
            <person name="FitzGerald M."/>
            <person name="Lui A."/>
            <person name="Macdonald J.P."/>
            <person name="Priest M."/>
            <person name="Orbach M.J."/>
            <person name="Galgiani J.N."/>
            <person name="Kirkland T.N."/>
            <person name="Cole G.T."/>
            <person name="Birren B.W."/>
            <person name="Henn M.R."/>
            <person name="Taylor J.W."/>
            <person name="Rounsley S.D."/>
        </authorList>
    </citation>
    <scope>NUCLEOTIDE SEQUENCE [LARGE SCALE GENOMIC DNA]</scope>
    <source>
        <strain evidence="10">RMSCC 3488</strain>
    </source>
</reference>
<dbReference type="VEuPathDB" id="FungiDB:CPAG_08200"/>
<proteinExistence type="inferred from homology"/>
<reference evidence="9 10" key="1">
    <citation type="submission" date="2007-06" db="EMBL/GenBank/DDBJ databases">
        <title>The Genome Sequence of Coccidioides posadasii RMSCC_3488.</title>
        <authorList>
            <consortium name="Coccidioides Genome Resources Consortium"/>
            <consortium name="The Broad Institute Genome Sequencing Platform"/>
            <person name="Henn M.R."/>
            <person name="Sykes S."/>
            <person name="Young S."/>
            <person name="Jaffe D."/>
            <person name="Berlin A."/>
            <person name="Alvarez P."/>
            <person name="Butler J."/>
            <person name="Gnerre S."/>
            <person name="Grabherr M."/>
            <person name="Mauceli E."/>
            <person name="Brockman W."/>
            <person name="Kodira C."/>
            <person name="Alvarado L."/>
            <person name="Zeng Q."/>
            <person name="Crawford M."/>
            <person name="Antoine C."/>
            <person name="Devon K."/>
            <person name="Galgiani J."/>
            <person name="Orsborn K."/>
            <person name="Lewis M.L."/>
            <person name="Nusbaum C."/>
            <person name="Galagan J."/>
            <person name="Birren B."/>
        </authorList>
    </citation>
    <scope>NUCLEOTIDE SEQUENCE [LARGE SCALE GENOMIC DNA]</scope>
    <source>
        <strain evidence="9 10">RMSCC 3488</strain>
    </source>
</reference>
<feature type="active site" evidence="7">
    <location>
        <position position="132"/>
    </location>
</feature>
<organism evidence="9 10">
    <name type="scientific">Coccidioides posadasii RMSCC 3488</name>
    <dbReference type="NCBI Taxonomy" id="454284"/>
    <lineage>
        <taxon>Eukaryota</taxon>
        <taxon>Fungi</taxon>
        <taxon>Dikarya</taxon>
        <taxon>Ascomycota</taxon>
        <taxon>Pezizomycotina</taxon>
        <taxon>Eurotiomycetes</taxon>
        <taxon>Eurotiomycetidae</taxon>
        <taxon>Onygenales</taxon>
        <taxon>Onygenaceae</taxon>
        <taxon>Coccidioides</taxon>
    </lineage>
</organism>
<dbReference type="InterPro" id="IPR019757">
    <property type="entry name" value="Pept_S26A_signal_pept_1_Lys-AS"/>
</dbReference>
<evidence type="ECO:0000256" key="6">
    <source>
        <dbReference type="ARBA" id="ARBA00038445"/>
    </source>
</evidence>
<dbReference type="InterPro" id="IPR000223">
    <property type="entry name" value="Pept_S26A_signal_pept_1"/>
</dbReference>
<dbReference type="PROSITE" id="PS00760">
    <property type="entry name" value="SPASE_I_2"/>
    <property type="match status" value="1"/>
</dbReference>
<dbReference type="AlphaFoldDB" id="A0A0J6FR12"/>
<comment type="similarity">
    <text evidence="6">Belongs to the peptidase S26 family. IMP1 subfamily.</text>
</comment>
<dbReference type="PRINTS" id="PR00727">
    <property type="entry name" value="LEADERPTASE"/>
</dbReference>
<dbReference type="InterPro" id="IPR019533">
    <property type="entry name" value="Peptidase_S26"/>
</dbReference>
<keyword evidence="2" id="KW-0999">Mitochondrion inner membrane</keyword>
<dbReference type="OrthoDB" id="308440at2759"/>
<feature type="domain" description="Peptidase S26" evidence="8">
    <location>
        <begin position="155"/>
        <end position="197"/>
    </location>
</feature>
<evidence type="ECO:0000256" key="4">
    <source>
        <dbReference type="ARBA" id="ARBA00023128"/>
    </source>
</evidence>
<evidence type="ECO:0000256" key="5">
    <source>
        <dbReference type="ARBA" id="ARBA00023136"/>
    </source>
</evidence>
<dbReference type="InterPro" id="IPR036286">
    <property type="entry name" value="LexA/Signal_pep-like_sf"/>
</dbReference>
<dbReference type="GO" id="GO:0004252">
    <property type="term" value="F:serine-type endopeptidase activity"/>
    <property type="evidence" value="ECO:0007669"/>
    <property type="project" value="InterPro"/>
</dbReference>
<feature type="domain" description="Peptidase S26" evidence="8">
    <location>
        <begin position="82"/>
        <end position="144"/>
    </location>
</feature>
<evidence type="ECO:0000313" key="10">
    <source>
        <dbReference type="Proteomes" id="UP000054567"/>
    </source>
</evidence>
<dbReference type="PANTHER" id="PTHR12383">
    <property type="entry name" value="PROTEASE FAMILY S26 MITOCHONDRIAL INNER MEMBRANE PROTEASE-RELATED"/>
    <property type="match status" value="1"/>
</dbReference>
<dbReference type="Gene3D" id="2.10.109.10">
    <property type="entry name" value="Umud Fragment, subunit A"/>
    <property type="match status" value="1"/>
</dbReference>
<dbReference type="EMBL" id="DS268113">
    <property type="protein sequence ID" value="KMM71900.1"/>
    <property type="molecule type" value="Genomic_DNA"/>
</dbReference>
<gene>
    <name evidence="9" type="ORF">CPAG_08200</name>
</gene>
<keyword evidence="5" id="KW-0472">Membrane</keyword>
<dbReference type="FunFam" id="2.10.109.10:FF:000015">
    <property type="entry name" value="Mitochondrial inner membrane protease subunit 1"/>
    <property type="match status" value="1"/>
</dbReference>
<evidence type="ECO:0000259" key="8">
    <source>
        <dbReference type="Pfam" id="PF10502"/>
    </source>
</evidence>
<reference evidence="10" key="2">
    <citation type="journal article" date="2009" name="Genome Res.">
        <title>Comparative genomic analyses of the human fungal pathogens Coccidioides and their relatives.</title>
        <authorList>
            <person name="Sharpton T.J."/>
            <person name="Stajich J.E."/>
            <person name="Rounsley S.D."/>
            <person name="Gardner M.J."/>
            <person name="Wortman J.R."/>
            <person name="Jordar V.S."/>
            <person name="Maiti R."/>
            <person name="Kodira C.D."/>
            <person name="Neafsey D.E."/>
            <person name="Zeng Q."/>
            <person name="Hung C.-Y."/>
            <person name="McMahan C."/>
            <person name="Muszewska A."/>
            <person name="Grynberg M."/>
            <person name="Mandel M.A."/>
            <person name="Kellner E.M."/>
            <person name="Barker B.M."/>
            <person name="Galgiani J.N."/>
            <person name="Orbach M.J."/>
            <person name="Kirkland T.N."/>
            <person name="Cole G.T."/>
            <person name="Henn M.R."/>
            <person name="Birren B.W."/>
            <person name="Taylor J.W."/>
        </authorList>
    </citation>
    <scope>NUCLEOTIDE SEQUENCE [LARGE SCALE GENOMIC DNA]</scope>
    <source>
        <strain evidence="10">RMSCC 3488</strain>
    </source>
</reference>
<dbReference type="Pfam" id="PF10502">
    <property type="entry name" value="Peptidase_S26"/>
    <property type="match status" value="2"/>
</dbReference>
<accession>A0A0J6FR12</accession>
<dbReference type="InterPro" id="IPR052064">
    <property type="entry name" value="Mito_IMP1_subunit"/>
</dbReference>
<dbReference type="SUPFAM" id="SSF51306">
    <property type="entry name" value="LexA/Signal peptidase"/>
    <property type="match status" value="1"/>
</dbReference>
<protein>
    <submittedName>
        <fullName evidence="9">Proteinase 1, mitochondrial</fullName>
    </submittedName>
</protein>
<comment type="subcellular location">
    <subcellularLocation>
        <location evidence="1">Mitochondrion inner membrane</location>
    </subcellularLocation>
</comment>
<dbReference type="PANTHER" id="PTHR12383:SF16">
    <property type="entry name" value="MITOCHONDRIAL INNER MEMBRANE PROTEASE SUBUNIT 1"/>
    <property type="match status" value="1"/>
</dbReference>
<dbReference type="GO" id="GO:0042720">
    <property type="term" value="C:mitochondrial inner membrane peptidase complex"/>
    <property type="evidence" value="ECO:0007669"/>
    <property type="project" value="TreeGrafter"/>
</dbReference>
<feature type="active site" evidence="7">
    <location>
        <position position="89"/>
    </location>
</feature>
<evidence type="ECO:0000256" key="7">
    <source>
        <dbReference type="PIRSR" id="PIRSR600223-1"/>
    </source>
</evidence>
<evidence type="ECO:0000256" key="3">
    <source>
        <dbReference type="ARBA" id="ARBA00022801"/>
    </source>
</evidence>
<evidence type="ECO:0000313" key="9">
    <source>
        <dbReference type="EMBL" id="KMM71900.1"/>
    </source>
</evidence>
<dbReference type="CDD" id="cd06530">
    <property type="entry name" value="S26_SPase_I"/>
    <property type="match status" value="1"/>
</dbReference>
<keyword evidence="3" id="KW-0378">Hydrolase</keyword>
<evidence type="ECO:0000256" key="2">
    <source>
        <dbReference type="ARBA" id="ARBA00022792"/>
    </source>
</evidence>
<name>A0A0J6FR12_COCPO</name>
<evidence type="ECO:0000256" key="1">
    <source>
        <dbReference type="ARBA" id="ARBA00004273"/>
    </source>
</evidence>
<dbReference type="Proteomes" id="UP000054567">
    <property type="component" value="Unassembled WGS sequence"/>
</dbReference>
<dbReference type="GO" id="GO:0006465">
    <property type="term" value="P:signal peptide processing"/>
    <property type="evidence" value="ECO:0007669"/>
    <property type="project" value="InterPro"/>
</dbReference>
<dbReference type="GO" id="GO:0006627">
    <property type="term" value="P:protein processing involved in protein targeting to mitochondrion"/>
    <property type="evidence" value="ECO:0007669"/>
    <property type="project" value="TreeGrafter"/>
</dbReference>
<sequence>MGILHFQFWSADQTTPTLKLRGEKEDVETAAANTSMTSSLIGRLFRSGGKRGRLRASPFRLGLWVAGTFCAAKVFNEHAYELQLSSGPSMYPTIHFKGDYLLISKYYKYGRGIAVGDIVTFKHPSYVMMAAKRVVGMPGDYVLVDPEDHGGPLAKMIQVPEGHIMVTGDNLPWSRDSRDFGPLPMGLISGKVIGKMWWPLNYQRMENSLKPVEDISRSQP</sequence>